<dbReference type="OrthoDB" id="10261027at2759"/>
<dbReference type="GO" id="GO:0005886">
    <property type="term" value="C:plasma membrane"/>
    <property type="evidence" value="ECO:0007669"/>
    <property type="project" value="TreeGrafter"/>
</dbReference>
<keyword evidence="2" id="KW-0067">ATP-binding</keyword>
<dbReference type="Gene3D" id="1.10.510.10">
    <property type="entry name" value="Transferase(Phosphotransferase) domain 1"/>
    <property type="match status" value="1"/>
</dbReference>
<dbReference type="GO" id="GO:0004672">
    <property type="term" value="F:protein kinase activity"/>
    <property type="evidence" value="ECO:0007669"/>
    <property type="project" value="InterPro"/>
</dbReference>
<evidence type="ECO:0000256" key="2">
    <source>
        <dbReference type="ARBA" id="ARBA00022840"/>
    </source>
</evidence>
<evidence type="ECO:0000313" key="6">
    <source>
        <dbReference type="Proteomes" id="UP000807716"/>
    </source>
</evidence>
<dbReference type="PANTHER" id="PTHR27001">
    <property type="entry name" value="OS01G0253100 PROTEIN"/>
    <property type="match status" value="1"/>
</dbReference>
<evidence type="ECO:0000256" key="3">
    <source>
        <dbReference type="SAM" id="MobiDB-lite"/>
    </source>
</evidence>
<sequence length="376" mass="42452">MHRAAKLLDRMSSFWYVFKSGQSLVDKVTSAENEILDAMQAFPATPATYRDNSAATREQQRPVLQREQSELAESLKKAKGRQSKARQLFERDVSSISDQALHYWVTDCEVVVDEASKQAIRFGHLFWAFFDEGTVQVQRVGMVEGSSNVDAIKRVKAHTHWMRHCESIMLVQNIKYPDLIIYGAAEVIPLPRYLAEMTPSLDERWKIAHKMAGALSYVHESNVIHRNVRADSVFMVRVEPSGAYEPKLAGFEICRSDNSLSIGQENESDPWLAPERRDGHGSSPKTDVFAFGVLMYEIIMGRPPRWVVDSSSPPTIRGKTEQNVAGWIVESAGLATEEYAALMQSCLAYDYEKRPKIAEVCDILSNGYSPDKTAYY</sequence>
<dbReference type="SUPFAM" id="SSF56112">
    <property type="entry name" value="Protein kinase-like (PK-like)"/>
    <property type="match status" value="1"/>
</dbReference>
<dbReference type="GO" id="GO:0005524">
    <property type="term" value="F:ATP binding"/>
    <property type="evidence" value="ECO:0007669"/>
    <property type="project" value="UniProtKB-KW"/>
</dbReference>
<keyword evidence="1" id="KW-0547">Nucleotide-binding</keyword>
<organism evidence="5 6">
    <name type="scientific">Actinomortierella ambigua</name>
    <dbReference type="NCBI Taxonomy" id="1343610"/>
    <lineage>
        <taxon>Eukaryota</taxon>
        <taxon>Fungi</taxon>
        <taxon>Fungi incertae sedis</taxon>
        <taxon>Mucoromycota</taxon>
        <taxon>Mortierellomycotina</taxon>
        <taxon>Mortierellomycetes</taxon>
        <taxon>Mortierellales</taxon>
        <taxon>Mortierellaceae</taxon>
        <taxon>Actinomortierella</taxon>
    </lineage>
</organism>
<name>A0A9P6TWH0_9FUNG</name>
<dbReference type="EMBL" id="JAAAJB010001055">
    <property type="protein sequence ID" value="KAG0249191.1"/>
    <property type="molecule type" value="Genomic_DNA"/>
</dbReference>
<gene>
    <name evidence="5" type="ORF">DFQ27_000300</name>
</gene>
<evidence type="ECO:0000256" key="1">
    <source>
        <dbReference type="ARBA" id="ARBA00022741"/>
    </source>
</evidence>
<dbReference type="AlphaFoldDB" id="A0A9P6TWH0"/>
<dbReference type="PROSITE" id="PS50011">
    <property type="entry name" value="PROTEIN_KINASE_DOM"/>
    <property type="match status" value="1"/>
</dbReference>
<accession>A0A9P6TWH0</accession>
<feature type="region of interest" description="Disordered" evidence="3">
    <location>
        <begin position="264"/>
        <end position="283"/>
    </location>
</feature>
<dbReference type="InterPro" id="IPR000719">
    <property type="entry name" value="Prot_kinase_dom"/>
</dbReference>
<evidence type="ECO:0000259" key="4">
    <source>
        <dbReference type="PROSITE" id="PS50011"/>
    </source>
</evidence>
<comment type="caution">
    <text evidence="5">The sequence shown here is derived from an EMBL/GenBank/DDBJ whole genome shotgun (WGS) entry which is preliminary data.</text>
</comment>
<protein>
    <recommendedName>
        <fullName evidence="4">Protein kinase domain-containing protein</fullName>
    </recommendedName>
</protein>
<dbReference type="PANTHER" id="PTHR27001:SF931">
    <property type="entry name" value="OS11G0664100 PROTEIN"/>
    <property type="match status" value="1"/>
</dbReference>
<keyword evidence="6" id="KW-1185">Reference proteome</keyword>
<dbReference type="Pfam" id="PF07714">
    <property type="entry name" value="PK_Tyr_Ser-Thr"/>
    <property type="match status" value="1"/>
</dbReference>
<dbReference type="Proteomes" id="UP000807716">
    <property type="component" value="Unassembled WGS sequence"/>
</dbReference>
<proteinExistence type="predicted"/>
<evidence type="ECO:0000313" key="5">
    <source>
        <dbReference type="EMBL" id="KAG0249191.1"/>
    </source>
</evidence>
<dbReference type="InterPro" id="IPR011009">
    <property type="entry name" value="Kinase-like_dom_sf"/>
</dbReference>
<feature type="domain" description="Protein kinase" evidence="4">
    <location>
        <begin position="1"/>
        <end position="376"/>
    </location>
</feature>
<reference evidence="5" key="1">
    <citation type="journal article" date="2020" name="Fungal Divers.">
        <title>Resolving the Mortierellaceae phylogeny through synthesis of multi-gene phylogenetics and phylogenomics.</title>
        <authorList>
            <person name="Vandepol N."/>
            <person name="Liber J."/>
            <person name="Desiro A."/>
            <person name="Na H."/>
            <person name="Kennedy M."/>
            <person name="Barry K."/>
            <person name="Grigoriev I.V."/>
            <person name="Miller A.N."/>
            <person name="O'Donnell K."/>
            <person name="Stajich J.E."/>
            <person name="Bonito G."/>
        </authorList>
    </citation>
    <scope>NUCLEOTIDE SEQUENCE</scope>
    <source>
        <strain evidence="5">BC1065</strain>
    </source>
</reference>
<dbReference type="InterPro" id="IPR001245">
    <property type="entry name" value="Ser-Thr/Tyr_kinase_cat_dom"/>
</dbReference>